<dbReference type="OrthoDB" id="2529286at2759"/>
<dbReference type="Proteomes" id="UP000019478">
    <property type="component" value="Unassembled WGS sequence"/>
</dbReference>
<dbReference type="Pfam" id="PF10294">
    <property type="entry name" value="Methyltransf_16"/>
    <property type="match status" value="1"/>
</dbReference>
<dbReference type="eggNOG" id="KOG1018">
    <property type="taxonomic scope" value="Eukaryota"/>
</dbReference>
<evidence type="ECO:0000256" key="1">
    <source>
        <dbReference type="SAM" id="MobiDB-lite"/>
    </source>
</evidence>
<dbReference type="PANTHER" id="PTHR14614">
    <property type="entry name" value="HEPATOCELLULAR CARCINOMA-ASSOCIATED ANTIGEN"/>
    <property type="match status" value="1"/>
</dbReference>
<feature type="region of interest" description="Disordered" evidence="1">
    <location>
        <begin position="149"/>
        <end position="171"/>
    </location>
</feature>
<dbReference type="GO" id="GO:0032991">
    <property type="term" value="C:protein-containing complex"/>
    <property type="evidence" value="ECO:0007669"/>
    <property type="project" value="TreeGrafter"/>
</dbReference>
<comment type="caution">
    <text evidence="2">The sequence shown here is derived from an EMBL/GenBank/DDBJ whole genome shotgun (WGS) entry which is preliminary data.</text>
</comment>
<dbReference type="STRING" id="1182542.W9X9X6"/>
<reference evidence="2 3" key="1">
    <citation type="submission" date="2013-03" db="EMBL/GenBank/DDBJ databases">
        <title>The Genome Sequence of Capronia epimyces CBS 606.96.</title>
        <authorList>
            <consortium name="The Broad Institute Genomics Platform"/>
            <person name="Cuomo C."/>
            <person name="de Hoog S."/>
            <person name="Gorbushina A."/>
            <person name="Walker B."/>
            <person name="Young S.K."/>
            <person name="Zeng Q."/>
            <person name="Gargeya S."/>
            <person name="Fitzgerald M."/>
            <person name="Haas B."/>
            <person name="Abouelleil A."/>
            <person name="Allen A.W."/>
            <person name="Alvarado L."/>
            <person name="Arachchi H.M."/>
            <person name="Berlin A.M."/>
            <person name="Chapman S.B."/>
            <person name="Gainer-Dewar J."/>
            <person name="Goldberg J."/>
            <person name="Griggs A."/>
            <person name="Gujja S."/>
            <person name="Hansen M."/>
            <person name="Howarth C."/>
            <person name="Imamovic A."/>
            <person name="Ireland A."/>
            <person name="Larimer J."/>
            <person name="McCowan C."/>
            <person name="Murphy C."/>
            <person name="Pearson M."/>
            <person name="Poon T.W."/>
            <person name="Priest M."/>
            <person name="Roberts A."/>
            <person name="Saif S."/>
            <person name="Shea T."/>
            <person name="Sisk P."/>
            <person name="Sykes S."/>
            <person name="Wortman J."/>
            <person name="Nusbaum C."/>
            <person name="Birren B."/>
        </authorList>
    </citation>
    <scope>NUCLEOTIDE SEQUENCE [LARGE SCALE GENOMIC DNA]</scope>
    <source>
        <strain evidence="2 3">CBS 606.96</strain>
    </source>
</reference>
<evidence type="ECO:0000313" key="2">
    <source>
        <dbReference type="EMBL" id="EXJ77267.1"/>
    </source>
</evidence>
<name>W9X9X6_9EURO</name>
<dbReference type="Gene3D" id="3.40.50.150">
    <property type="entry name" value="Vaccinia Virus protein VP39"/>
    <property type="match status" value="1"/>
</dbReference>
<protein>
    <recommendedName>
        <fullName evidence="4">Diaminohydroxyphosphoribosylamino-pyrimidine deaminase</fullName>
    </recommendedName>
</protein>
<gene>
    <name evidence="2" type="ORF">A1O3_10425</name>
</gene>
<sequence length="296" mass="32310">MPSGKLQTLLGAPIQDAEEETFLLFSQDFPSNNLGFIDSKAETLEIDIRGQDYFLRQSPGLLTSNRSGGTTGAVLWKITPLLAAWLSSLPSFLSDIGALGTNAIVAELGCGVSGLVGLVLSRIVKCYILTDQHYVMKYLKENISANTASHKSDAKASKKRGNPPKHRSEGILKPIPLDWETDDVEILRAALTPDVSVDLLLLCDCVYNDFLIPPLVQTCVDICHLGSSCGKTTVVLIAQQLRSDSICESFFGTLLKWFDVWRVPDDKVSAELRLGSGYAVHLAVLKEQNSNAETRK</sequence>
<proteinExistence type="predicted"/>
<dbReference type="AlphaFoldDB" id="W9X9X6"/>
<dbReference type="InterPro" id="IPR019410">
    <property type="entry name" value="Methyltransf_16"/>
</dbReference>
<dbReference type="InterPro" id="IPR029063">
    <property type="entry name" value="SAM-dependent_MTases_sf"/>
</dbReference>
<evidence type="ECO:0008006" key="4">
    <source>
        <dbReference type="Google" id="ProtNLM"/>
    </source>
</evidence>
<keyword evidence="3" id="KW-1185">Reference proteome</keyword>
<dbReference type="HOGENOM" id="CLU_051532_1_1_1"/>
<dbReference type="GO" id="GO:0008757">
    <property type="term" value="F:S-adenosylmethionine-dependent methyltransferase activity"/>
    <property type="evidence" value="ECO:0007669"/>
    <property type="project" value="UniProtKB-ARBA"/>
</dbReference>
<dbReference type="RefSeq" id="XP_007738705.1">
    <property type="nucleotide sequence ID" value="XM_007740515.1"/>
</dbReference>
<accession>W9X9X6</accession>
<dbReference type="GO" id="GO:0005829">
    <property type="term" value="C:cytosol"/>
    <property type="evidence" value="ECO:0007669"/>
    <property type="project" value="TreeGrafter"/>
</dbReference>
<dbReference type="PANTHER" id="PTHR14614:SF109">
    <property type="entry name" value="RIBOSOMAL LYSINE N-METHYLTRANSFERASE 5"/>
    <property type="match status" value="1"/>
</dbReference>
<evidence type="ECO:0000313" key="3">
    <source>
        <dbReference type="Proteomes" id="UP000019478"/>
    </source>
</evidence>
<organism evidence="2 3">
    <name type="scientific">Capronia epimyces CBS 606.96</name>
    <dbReference type="NCBI Taxonomy" id="1182542"/>
    <lineage>
        <taxon>Eukaryota</taxon>
        <taxon>Fungi</taxon>
        <taxon>Dikarya</taxon>
        <taxon>Ascomycota</taxon>
        <taxon>Pezizomycotina</taxon>
        <taxon>Eurotiomycetes</taxon>
        <taxon>Chaetothyriomycetidae</taxon>
        <taxon>Chaetothyriales</taxon>
        <taxon>Herpotrichiellaceae</taxon>
        <taxon>Capronia</taxon>
    </lineage>
</organism>
<dbReference type="GeneID" id="19174505"/>
<dbReference type="EMBL" id="AMGY01000011">
    <property type="protein sequence ID" value="EXJ77267.1"/>
    <property type="molecule type" value="Genomic_DNA"/>
</dbReference>